<name>A0A9P7R1P3_9PEZI</name>
<feature type="non-terminal residue" evidence="1">
    <location>
        <position position="35"/>
    </location>
</feature>
<accession>A0A9P7R1P3</accession>
<organism evidence="1 2">
    <name type="scientific">Colletotrichum scovillei</name>
    <dbReference type="NCBI Taxonomy" id="1209932"/>
    <lineage>
        <taxon>Eukaryota</taxon>
        <taxon>Fungi</taxon>
        <taxon>Dikarya</taxon>
        <taxon>Ascomycota</taxon>
        <taxon>Pezizomycotina</taxon>
        <taxon>Sordariomycetes</taxon>
        <taxon>Hypocreomycetidae</taxon>
        <taxon>Glomerellales</taxon>
        <taxon>Glomerellaceae</taxon>
        <taxon>Colletotrichum</taxon>
        <taxon>Colletotrichum acutatum species complex</taxon>
    </lineage>
</organism>
<evidence type="ECO:0000313" key="1">
    <source>
        <dbReference type="EMBL" id="KAG7047942.1"/>
    </source>
</evidence>
<proteinExistence type="predicted"/>
<keyword evidence="2" id="KW-1185">Reference proteome</keyword>
<gene>
    <name evidence="1" type="ORF">JMJ77_011280</name>
</gene>
<protein>
    <submittedName>
        <fullName evidence="1">Uncharacterized protein</fullName>
    </submittedName>
</protein>
<reference evidence="1" key="1">
    <citation type="submission" date="2021-05" db="EMBL/GenBank/DDBJ databases">
        <title>Comparative genomics of three Colletotrichum scovillei strains and genetic complementation revealed genes involved fungal growth and virulence on chili pepper.</title>
        <authorList>
            <person name="Hsieh D.-K."/>
            <person name="Chuang S.-C."/>
            <person name="Chen C.-Y."/>
            <person name="Chao Y.-T."/>
            <person name="Lu M.-Y.J."/>
            <person name="Lee M.-H."/>
            <person name="Shih M.-C."/>
        </authorList>
    </citation>
    <scope>NUCLEOTIDE SEQUENCE</scope>
    <source>
        <strain evidence="1">Coll-153</strain>
    </source>
</reference>
<dbReference type="Proteomes" id="UP000699042">
    <property type="component" value="Unassembled WGS sequence"/>
</dbReference>
<dbReference type="EMBL" id="JAESDN010000007">
    <property type="protein sequence ID" value="KAG7047942.1"/>
    <property type="molecule type" value="Genomic_DNA"/>
</dbReference>
<dbReference type="AlphaFoldDB" id="A0A9P7R1P3"/>
<sequence>MRIRGKSPLADFDFRPPSAWGCRRSLFTVRYVAFR</sequence>
<evidence type="ECO:0000313" key="2">
    <source>
        <dbReference type="Proteomes" id="UP000699042"/>
    </source>
</evidence>
<comment type="caution">
    <text evidence="1">The sequence shown here is derived from an EMBL/GenBank/DDBJ whole genome shotgun (WGS) entry which is preliminary data.</text>
</comment>